<evidence type="ECO:0000313" key="3">
    <source>
        <dbReference type="Proteomes" id="UP001054945"/>
    </source>
</evidence>
<comment type="caution">
    <text evidence="2">The sequence shown here is derived from an EMBL/GenBank/DDBJ whole genome shotgun (WGS) entry which is preliminary data.</text>
</comment>
<name>A0AAV4MEC0_CAEEX</name>
<organism evidence="2 3">
    <name type="scientific">Caerostris extrusa</name>
    <name type="common">Bark spider</name>
    <name type="synonym">Caerostris bankana</name>
    <dbReference type="NCBI Taxonomy" id="172846"/>
    <lineage>
        <taxon>Eukaryota</taxon>
        <taxon>Metazoa</taxon>
        <taxon>Ecdysozoa</taxon>
        <taxon>Arthropoda</taxon>
        <taxon>Chelicerata</taxon>
        <taxon>Arachnida</taxon>
        <taxon>Araneae</taxon>
        <taxon>Araneomorphae</taxon>
        <taxon>Entelegynae</taxon>
        <taxon>Araneoidea</taxon>
        <taxon>Araneidae</taxon>
        <taxon>Caerostris</taxon>
    </lineage>
</organism>
<proteinExistence type="predicted"/>
<feature type="region of interest" description="Disordered" evidence="1">
    <location>
        <begin position="63"/>
        <end position="82"/>
    </location>
</feature>
<dbReference type="Proteomes" id="UP001054945">
    <property type="component" value="Unassembled WGS sequence"/>
</dbReference>
<accession>A0AAV4MEC0</accession>
<evidence type="ECO:0000256" key="1">
    <source>
        <dbReference type="SAM" id="MobiDB-lite"/>
    </source>
</evidence>
<reference evidence="2 3" key="1">
    <citation type="submission" date="2021-06" db="EMBL/GenBank/DDBJ databases">
        <title>Caerostris extrusa draft genome.</title>
        <authorList>
            <person name="Kono N."/>
            <person name="Arakawa K."/>
        </authorList>
    </citation>
    <scope>NUCLEOTIDE SEQUENCE [LARGE SCALE GENOMIC DNA]</scope>
</reference>
<dbReference type="EMBL" id="BPLR01002147">
    <property type="protein sequence ID" value="GIX70517.1"/>
    <property type="molecule type" value="Genomic_DNA"/>
</dbReference>
<evidence type="ECO:0000313" key="2">
    <source>
        <dbReference type="EMBL" id="GIX70517.1"/>
    </source>
</evidence>
<sequence>MNDARENEYLPLEFQSWSLKLSENMGCKKVVCNGPMSEASSSCHQLAVSKLAAQLIARAAPPHSLRKVDQDGHQQRYLRSPC</sequence>
<dbReference type="AlphaFoldDB" id="A0AAV4MEC0"/>
<protein>
    <submittedName>
        <fullName evidence="2">Uncharacterized protein</fullName>
    </submittedName>
</protein>
<gene>
    <name evidence="2" type="ORF">CEXT_321531</name>
</gene>
<keyword evidence="3" id="KW-1185">Reference proteome</keyword>